<keyword evidence="5" id="KW-0540">Nuclease</keyword>
<feature type="domain" description="Type I restriction modification DNA specificity" evidence="4">
    <location>
        <begin position="195"/>
        <end position="366"/>
    </location>
</feature>
<dbReference type="GO" id="GO:0004519">
    <property type="term" value="F:endonuclease activity"/>
    <property type="evidence" value="ECO:0007669"/>
    <property type="project" value="UniProtKB-KW"/>
</dbReference>
<keyword evidence="5" id="KW-0255">Endonuclease</keyword>
<dbReference type="PANTHER" id="PTHR30408">
    <property type="entry name" value="TYPE-1 RESTRICTION ENZYME ECOKI SPECIFICITY PROTEIN"/>
    <property type="match status" value="1"/>
</dbReference>
<keyword evidence="2" id="KW-0680">Restriction system</keyword>
<dbReference type="EMBL" id="CP142523">
    <property type="protein sequence ID" value="WWO47039.1"/>
    <property type="molecule type" value="Genomic_DNA"/>
</dbReference>
<keyword evidence="6" id="KW-1185">Reference proteome</keyword>
<evidence type="ECO:0000256" key="3">
    <source>
        <dbReference type="ARBA" id="ARBA00023125"/>
    </source>
</evidence>
<protein>
    <submittedName>
        <fullName evidence="5">Restriction endonuclease subunit S</fullName>
        <ecNumber evidence="5">3.1.21.-</ecNumber>
    </submittedName>
</protein>
<reference evidence="5 6" key="1">
    <citation type="submission" date="2024-01" db="EMBL/GenBank/DDBJ databases">
        <title>Draft genome sequences of nine bacterial species from freshwater ponds near Washington, DC.</title>
        <authorList>
            <person name="Pavloudi C."/>
            <person name="Oliver L."/>
            <person name="Slattery K."/>
            <person name="Lissner G."/>
            <person name="Saw J.H."/>
        </authorList>
    </citation>
    <scope>NUCLEOTIDE SEQUENCE [LARGE SCALE GENOMIC DNA]</scope>
    <source>
        <strain evidence="6">TB1-E2</strain>
    </source>
</reference>
<sequence length="397" mass="44446">MTGGLQIIGLDEVIAKRNGSVDPAKFPSEVFELLSIPAFDSGLPQITVGAEIRSTKQVVQEGDVLLSKIVPHIRRAWVVKPTTNHRLIASGEWIVFRDSRFEPGYLRHLLTADRFHRQFMQTVSGIGGSLLRARPAEVAKIKVVLPPKKDQRRIAAILDKADSLRRKRQDAIRLADEFLRAVFIDMFGDPETNPKSFDKGTIRDLVSSANYGTSEKASEQIGQFPILRMNNITYKGGWDFSSLKYVDLDEASAHKYLAQKGDLLFNRTNSKELVGKTAVYMRDEPMAIAGYLVRVRMNEHGNSHYVSGYLNSKHGKRTLEARAKSIVGMANINAQEMQDIPLLLPPIDLQDKYAGIVDAVQKRLKKHHAFGREADAINAALSEKFFGYIGEKVEELC</sequence>
<dbReference type="RefSeq" id="WP_338680441.1">
    <property type="nucleotide sequence ID" value="NZ_CP142523.1"/>
</dbReference>
<evidence type="ECO:0000259" key="4">
    <source>
        <dbReference type="Pfam" id="PF01420"/>
    </source>
</evidence>
<dbReference type="Pfam" id="PF01420">
    <property type="entry name" value="Methylase_S"/>
    <property type="match status" value="1"/>
</dbReference>
<dbReference type="SUPFAM" id="SSF116734">
    <property type="entry name" value="DNA methylase specificity domain"/>
    <property type="match status" value="2"/>
</dbReference>
<keyword evidence="5" id="KW-0378">Hydrolase</keyword>
<proteinExistence type="inferred from homology"/>
<evidence type="ECO:0000313" key="5">
    <source>
        <dbReference type="EMBL" id="WWO47039.1"/>
    </source>
</evidence>
<keyword evidence="3" id="KW-0238">DNA-binding</keyword>
<dbReference type="PANTHER" id="PTHR30408:SF12">
    <property type="entry name" value="TYPE I RESTRICTION ENZYME MJAVIII SPECIFICITY SUBUNIT"/>
    <property type="match status" value="1"/>
</dbReference>
<evidence type="ECO:0000256" key="2">
    <source>
        <dbReference type="ARBA" id="ARBA00022747"/>
    </source>
</evidence>
<gene>
    <name evidence="5" type="ORF">OPV09_02645</name>
</gene>
<evidence type="ECO:0000256" key="1">
    <source>
        <dbReference type="ARBA" id="ARBA00010923"/>
    </source>
</evidence>
<comment type="similarity">
    <text evidence="1">Belongs to the type-I restriction system S methylase family.</text>
</comment>
<dbReference type="Gene3D" id="3.90.220.20">
    <property type="entry name" value="DNA methylase specificity domains"/>
    <property type="match status" value="2"/>
</dbReference>
<dbReference type="CDD" id="cd17524">
    <property type="entry name" value="RMtype1_S_EcoUTORF5051P-TRD2-CR2_like"/>
    <property type="match status" value="1"/>
</dbReference>
<name>A0ABZ2GSM5_9BURK</name>
<organism evidence="5 6">
    <name type="scientific">Janthinobacterium aestuarii</name>
    <dbReference type="NCBI Taxonomy" id="2985511"/>
    <lineage>
        <taxon>Bacteria</taxon>
        <taxon>Pseudomonadati</taxon>
        <taxon>Pseudomonadota</taxon>
        <taxon>Betaproteobacteria</taxon>
        <taxon>Burkholderiales</taxon>
        <taxon>Oxalobacteraceae</taxon>
        <taxon>Janthinobacterium</taxon>
    </lineage>
</organism>
<evidence type="ECO:0000313" key="6">
    <source>
        <dbReference type="Proteomes" id="UP001373909"/>
    </source>
</evidence>
<dbReference type="InterPro" id="IPR052021">
    <property type="entry name" value="Type-I_RS_S_subunit"/>
</dbReference>
<dbReference type="InterPro" id="IPR000055">
    <property type="entry name" value="Restrct_endonuc_typeI_TRD"/>
</dbReference>
<dbReference type="Proteomes" id="UP001373909">
    <property type="component" value="Chromosome"/>
</dbReference>
<dbReference type="GO" id="GO:0016787">
    <property type="term" value="F:hydrolase activity"/>
    <property type="evidence" value="ECO:0007669"/>
    <property type="project" value="UniProtKB-KW"/>
</dbReference>
<dbReference type="InterPro" id="IPR044946">
    <property type="entry name" value="Restrct_endonuc_typeI_TRD_sf"/>
</dbReference>
<dbReference type="EC" id="3.1.21.-" evidence="5"/>
<accession>A0ABZ2GSM5</accession>